<comment type="caution">
    <text evidence="2">The sequence shown here is derived from an EMBL/GenBank/DDBJ whole genome shotgun (WGS) entry which is preliminary data.</text>
</comment>
<keyword evidence="1" id="KW-0472">Membrane</keyword>
<keyword evidence="3" id="KW-1185">Reference proteome</keyword>
<organism evidence="2 3">
    <name type="scientific">Flavobacterium hydrophilum</name>
    <dbReference type="NCBI Taxonomy" id="2211445"/>
    <lineage>
        <taxon>Bacteria</taxon>
        <taxon>Pseudomonadati</taxon>
        <taxon>Bacteroidota</taxon>
        <taxon>Flavobacteriia</taxon>
        <taxon>Flavobacteriales</taxon>
        <taxon>Flavobacteriaceae</taxon>
        <taxon>Flavobacterium</taxon>
    </lineage>
</organism>
<evidence type="ECO:0000256" key="1">
    <source>
        <dbReference type="SAM" id="Phobius"/>
    </source>
</evidence>
<sequence length="107" mass="11750">MQVIVPAVVLNFVGAAIDTTTEQLFATIGMFMFLFGAMMIHALYNENDNRVAIIWSGLQKLGASVAVFIGIIKHVFIPLAAVVAVFDLLSGLLFFYYLKTLKDYAVS</sequence>
<feature type="transmembrane region" description="Helical" evidence="1">
    <location>
        <begin position="77"/>
        <end position="98"/>
    </location>
</feature>
<feature type="transmembrane region" description="Helical" evidence="1">
    <location>
        <begin position="51"/>
        <end position="71"/>
    </location>
</feature>
<accession>A0A2V4C915</accession>
<name>A0A2V4C915_9FLAO</name>
<reference evidence="2 3" key="1">
    <citation type="submission" date="2018-05" db="EMBL/GenBank/DDBJ databases">
        <title>Flavobacterium sp. strain IMCC34758, incomplete genome.</title>
        <authorList>
            <person name="Joung Y."/>
        </authorList>
    </citation>
    <scope>NUCLEOTIDE SEQUENCE [LARGE SCALE GENOMIC DNA]</scope>
    <source>
        <strain evidence="2 3">IMCC34758</strain>
    </source>
</reference>
<feature type="transmembrane region" description="Helical" evidence="1">
    <location>
        <begin position="25"/>
        <end position="44"/>
    </location>
</feature>
<dbReference type="EMBL" id="QJHL01000001">
    <property type="protein sequence ID" value="PXY46470.1"/>
    <property type="molecule type" value="Genomic_DNA"/>
</dbReference>
<evidence type="ECO:0000313" key="3">
    <source>
        <dbReference type="Proteomes" id="UP000247681"/>
    </source>
</evidence>
<keyword evidence="1" id="KW-0812">Transmembrane</keyword>
<keyword evidence="1" id="KW-1133">Transmembrane helix</keyword>
<protein>
    <submittedName>
        <fullName evidence="2">Patatin</fullName>
    </submittedName>
</protein>
<dbReference type="AlphaFoldDB" id="A0A2V4C915"/>
<dbReference type="Proteomes" id="UP000247681">
    <property type="component" value="Unassembled WGS sequence"/>
</dbReference>
<proteinExistence type="predicted"/>
<evidence type="ECO:0000313" key="2">
    <source>
        <dbReference type="EMBL" id="PXY46470.1"/>
    </source>
</evidence>
<gene>
    <name evidence="2" type="ORF">DMB68_04665</name>
</gene>